<keyword evidence="1" id="KW-0472">Membrane</keyword>
<dbReference type="ExpressionAtlas" id="D3NQA5">
    <property type="expression patterns" value="baseline"/>
</dbReference>
<keyword evidence="1" id="KW-0812">Transmembrane</keyword>
<dbReference type="SMR" id="D3NQA5"/>
<sequence length="69" mass="7814">MYITTSRVNKMQPGEILTWIMFCFTVALALGVVAYYKFCKKSILSLCSSSLSKAFDYEKLDNDFKIPSG</sequence>
<accession>D3NQA5</accession>
<dbReference type="CTD" id="175062"/>
<name>D3NQA5_CAEEL</name>
<dbReference type="Bgee" id="WBGene00014569">
    <property type="expression patterns" value="Expressed in pharyngeal muscle cell (C elegans) and 3 other cell types or tissues"/>
</dbReference>
<dbReference type="RefSeq" id="NP_001254414.1">
    <property type="nucleotide sequence ID" value="NM_001267485.1"/>
</dbReference>
<proteinExistence type="predicted"/>
<dbReference type="PaxDb" id="6239-Y39G8C.3b"/>
<dbReference type="HOGENOM" id="CLU_2778173_0_0_1"/>
<dbReference type="WormBase" id="Y39G8C.3b">
    <property type="protein sequence ID" value="CE44559"/>
    <property type="gene ID" value="WBGene00014569"/>
    <property type="gene designation" value="bkip-1"/>
</dbReference>
<dbReference type="InParanoid" id="D3NQA5"/>
<feature type="transmembrane region" description="Helical" evidence="1">
    <location>
        <begin position="16"/>
        <end position="36"/>
    </location>
</feature>
<protein>
    <submittedName>
        <fullName evidence="2">BK channel Interacting Protein</fullName>
    </submittedName>
</protein>
<dbReference type="GO" id="GO:0055120">
    <property type="term" value="C:striated muscle dense body"/>
    <property type="evidence" value="ECO:0000314"/>
    <property type="project" value="WormBase"/>
</dbReference>
<keyword evidence="3" id="KW-1185">Reference proteome</keyword>
<dbReference type="KEGG" id="cel:CELE_Y39G8C.3"/>
<dbReference type="GO" id="GO:0043005">
    <property type="term" value="C:neuron projection"/>
    <property type="evidence" value="ECO:0000314"/>
    <property type="project" value="WormBase"/>
</dbReference>
<dbReference type="GO" id="GO:0044325">
    <property type="term" value="F:transmembrane transporter binding"/>
    <property type="evidence" value="ECO:0000353"/>
    <property type="project" value="WormBase"/>
</dbReference>
<organism evidence="2 3">
    <name type="scientific">Caenorhabditis elegans</name>
    <dbReference type="NCBI Taxonomy" id="6239"/>
    <lineage>
        <taxon>Eukaryota</taxon>
        <taxon>Metazoa</taxon>
        <taxon>Ecdysozoa</taxon>
        <taxon>Nematoda</taxon>
        <taxon>Chromadorea</taxon>
        <taxon>Rhabditida</taxon>
        <taxon>Rhabditina</taxon>
        <taxon>Rhabditomorpha</taxon>
        <taxon>Rhabditoidea</taxon>
        <taxon>Rhabditidae</taxon>
        <taxon>Peloderinae</taxon>
        <taxon>Caenorhabditis</taxon>
    </lineage>
</organism>
<dbReference type="EMBL" id="BX284602">
    <property type="protein sequence ID" value="CBK19496.1"/>
    <property type="molecule type" value="Genomic_DNA"/>
</dbReference>
<dbReference type="AlphaFoldDB" id="D3NQA5"/>
<reference evidence="2 3" key="1">
    <citation type="journal article" date="1998" name="Science">
        <title>Genome sequence of the nematode C. elegans: a platform for investigating biology.</title>
        <authorList>
            <consortium name="The C. elegans sequencing consortium"/>
            <person name="Sulson J.E."/>
            <person name="Waterston R."/>
        </authorList>
    </citation>
    <scope>NUCLEOTIDE SEQUENCE [LARGE SCALE GENOMIC DNA]</scope>
    <source>
        <strain evidence="2 3">Bristol N2</strain>
    </source>
</reference>
<dbReference type="GeneID" id="175062"/>
<evidence type="ECO:0000313" key="4">
    <source>
        <dbReference type="WormBase" id="Y39G8C.3b"/>
    </source>
</evidence>
<evidence type="ECO:0000256" key="1">
    <source>
        <dbReference type="SAM" id="Phobius"/>
    </source>
</evidence>
<dbReference type="STRING" id="6239.Y39G8C.3b.1"/>
<keyword evidence="1" id="KW-1133">Transmembrane helix</keyword>
<evidence type="ECO:0000313" key="2">
    <source>
        <dbReference type="EMBL" id="CBK19496.1"/>
    </source>
</evidence>
<dbReference type="Proteomes" id="UP000001940">
    <property type="component" value="Chromosome II"/>
</dbReference>
<gene>
    <name evidence="2 4" type="primary">bkip-1</name>
    <name evidence="2" type="ORF">CELE_Y39G8C.3</name>
    <name evidence="4" type="ORF">Y39G8C.3</name>
</gene>
<dbReference type="AGR" id="WB:WBGene00014569"/>
<evidence type="ECO:0000313" key="3">
    <source>
        <dbReference type="Proteomes" id="UP000001940"/>
    </source>
</evidence>
<dbReference type="FunCoup" id="D3NQA5">
    <property type="interactions" value="2"/>
</dbReference>